<evidence type="ECO:0000313" key="3">
    <source>
        <dbReference type="EMBL" id="EXI68975.1"/>
    </source>
</evidence>
<dbReference type="PATRIC" id="fig|1454001.3.peg.745"/>
<evidence type="ECO:0000256" key="1">
    <source>
        <dbReference type="ARBA" id="ARBA00009981"/>
    </source>
</evidence>
<name>A0A011NWL9_9PROT</name>
<dbReference type="PANTHER" id="PTHR35377:SF4">
    <property type="entry name" value="PREVENT-HOST-DEATH FAMILY PROTEIN"/>
    <property type="match status" value="1"/>
</dbReference>
<dbReference type="AlphaFoldDB" id="A0A011NWL9"/>
<dbReference type="SUPFAM" id="SSF143120">
    <property type="entry name" value="YefM-like"/>
    <property type="match status" value="1"/>
</dbReference>
<dbReference type="InterPro" id="IPR051416">
    <property type="entry name" value="phD-YefM_TA_antitoxins"/>
</dbReference>
<dbReference type="STRING" id="1454001.AW08_00801"/>
<comment type="similarity">
    <text evidence="1 2">Belongs to the phD/YefM antitoxin family.</text>
</comment>
<evidence type="ECO:0000256" key="2">
    <source>
        <dbReference type="RuleBase" id="RU362080"/>
    </source>
</evidence>
<keyword evidence="4" id="KW-1185">Reference proteome</keyword>
<dbReference type="PANTHER" id="PTHR35377">
    <property type="entry name" value="ANTITOXIN VAPB49-RELATED-RELATED"/>
    <property type="match status" value="1"/>
</dbReference>
<dbReference type="EMBL" id="JFAX01000003">
    <property type="protein sequence ID" value="EXI68975.1"/>
    <property type="molecule type" value="Genomic_DNA"/>
</dbReference>
<reference evidence="3" key="1">
    <citation type="submission" date="2014-02" db="EMBL/GenBank/DDBJ databases">
        <title>Expanding our view of genomic diversity in Candidatus Accumulibacter clades.</title>
        <authorList>
            <person name="Skennerton C.T."/>
            <person name="Barr J.J."/>
            <person name="Slater F.R."/>
            <person name="Bond P.L."/>
            <person name="Tyson G.W."/>
        </authorList>
    </citation>
    <scope>NUCLEOTIDE SEQUENCE [LARGE SCALE GENOMIC DNA]</scope>
</reference>
<organism evidence="3 4">
    <name type="scientific">Candidatus Accumulibacter adjunctus</name>
    <dbReference type="NCBI Taxonomy" id="1454001"/>
    <lineage>
        <taxon>Bacteria</taxon>
        <taxon>Pseudomonadati</taxon>
        <taxon>Pseudomonadota</taxon>
        <taxon>Betaproteobacteria</taxon>
        <taxon>Candidatus Accumulibacter</taxon>
    </lineage>
</organism>
<gene>
    <name evidence="3" type="ORF">AW08_00801</name>
</gene>
<dbReference type="Proteomes" id="UP000020218">
    <property type="component" value="Unassembled WGS sequence"/>
</dbReference>
<dbReference type="Gene3D" id="3.40.1620.10">
    <property type="entry name" value="YefM-like domain"/>
    <property type="match status" value="1"/>
</dbReference>
<dbReference type="Pfam" id="PF02604">
    <property type="entry name" value="PhdYeFM_antitox"/>
    <property type="match status" value="1"/>
</dbReference>
<dbReference type="NCBIfam" id="TIGR01552">
    <property type="entry name" value="phd_fam"/>
    <property type="match status" value="1"/>
</dbReference>
<dbReference type="InterPro" id="IPR036165">
    <property type="entry name" value="YefM-like_sf"/>
</dbReference>
<protein>
    <recommendedName>
        <fullName evidence="2">Antitoxin</fullName>
    </recommendedName>
</protein>
<comment type="function">
    <text evidence="2">Antitoxin component of a type II toxin-antitoxin (TA) system.</text>
</comment>
<comment type="caution">
    <text evidence="3">The sequence shown here is derived from an EMBL/GenBank/DDBJ whole genome shotgun (WGS) entry which is preliminary data.</text>
</comment>
<proteinExistence type="inferred from homology"/>
<sequence length="77" mass="8540">MRVVSLAAAKAQLSALIHQAEQGEEILITRHGQPVVRLSPVERPKRSVASRATFREKLPGWPQDSASLIRAARDETR</sequence>
<accession>A0A011NWL9</accession>
<evidence type="ECO:0000313" key="4">
    <source>
        <dbReference type="Proteomes" id="UP000020218"/>
    </source>
</evidence>
<dbReference type="InterPro" id="IPR006442">
    <property type="entry name" value="Antitoxin_Phd/YefM"/>
</dbReference>